<keyword evidence="2" id="KW-1185">Reference proteome</keyword>
<comment type="caution">
    <text evidence="1">The sequence shown here is derived from an EMBL/GenBank/DDBJ whole genome shotgun (WGS) entry which is preliminary data.</text>
</comment>
<reference evidence="2" key="1">
    <citation type="journal article" date="2024" name="Proc. Natl. Acad. Sci. U.S.A.">
        <title>Extraordinary preservation of gene collinearity over three hundred million years revealed in homosporous lycophytes.</title>
        <authorList>
            <person name="Li C."/>
            <person name="Wickell D."/>
            <person name="Kuo L.Y."/>
            <person name="Chen X."/>
            <person name="Nie B."/>
            <person name="Liao X."/>
            <person name="Peng D."/>
            <person name="Ji J."/>
            <person name="Jenkins J."/>
            <person name="Williams M."/>
            <person name="Shu S."/>
            <person name="Plott C."/>
            <person name="Barry K."/>
            <person name="Rajasekar S."/>
            <person name="Grimwood J."/>
            <person name="Han X."/>
            <person name="Sun S."/>
            <person name="Hou Z."/>
            <person name="He W."/>
            <person name="Dai G."/>
            <person name="Sun C."/>
            <person name="Schmutz J."/>
            <person name="Leebens-Mack J.H."/>
            <person name="Li F.W."/>
            <person name="Wang L."/>
        </authorList>
    </citation>
    <scope>NUCLEOTIDE SEQUENCE [LARGE SCALE GENOMIC DNA]</scope>
    <source>
        <strain evidence="2">cv. PW_Plant_1</strain>
    </source>
</reference>
<proteinExistence type="predicted"/>
<protein>
    <submittedName>
        <fullName evidence="1">Uncharacterized protein</fullName>
    </submittedName>
</protein>
<dbReference type="EMBL" id="CM055113">
    <property type="protein sequence ID" value="KAJ7515700.1"/>
    <property type="molecule type" value="Genomic_DNA"/>
</dbReference>
<dbReference type="Proteomes" id="UP001162992">
    <property type="component" value="Chromosome 22"/>
</dbReference>
<gene>
    <name evidence="1" type="ORF">O6H91_22G024200</name>
</gene>
<accession>A0ACC2ADR2</accession>
<organism evidence="1 2">
    <name type="scientific">Diphasiastrum complanatum</name>
    <name type="common">Issler's clubmoss</name>
    <name type="synonym">Lycopodium complanatum</name>
    <dbReference type="NCBI Taxonomy" id="34168"/>
    <lineage>
        <taxon>Eukaryota</taxon>
        <taxon>Viridiplantae</taxon>
        <taxon>Streptophyta</taxon>
        <taxon>Embryophyta</taxon>
        <taxon>Tracheophyta</taxon>
        <taxon>Lycopodiopsida</taxon>
        <taxon>Lycopodiales</taxon>
        <taxon>Lycopodiaceae</taxon>
        <taxon>Lycopodioideae</taxon>
        <taxon>Diphasiastrum</taxon>
    </lineage>
</organism>
<name>A0ACC2ADR2_DIPCM</name>
<evidence type="ECO:0000313" key="1">
    <source>
        <dbReference type="EMBL" id="KAJ7515700.1"/>
    </source>
</evidence>
<sequence>MASGFGLHGGKGRCFDVWMDFSECISRCTMPAECALLRDDYFECLHHRKEFSRLNAINKERERQTKEKPKGEDTEHH</sequence>
<evidence type="ECO:0000313" key="2">
    <source>
        <dbReference type="Proteomes" id="UP001162992"/>
    </source>
</evidence>